<protein>
    <submittedName>
        <fullName evidence="1">Uncharacterized protein</fullName>
    </submittedName>
</protein>
<name>A0ACC0Q3H2_RHOML</name>
<dbReference type="EMBL" id="CM046388">
    <property type="protein sequence ID" value="KAI8571919.1"/>
    <property type="molecule type" value="Genomic_DNA"/>
</dbReference>
<evidence type="ECO:0000313" key="2">
    <source>
        <dbReference type="Proteomes" id="UP001062846"/>
    </source>
</evidence>
<accession>A0ACC0Q3H2</accession>
<organism evidence="1 2">
    <name type="scientific">Rhododendron molle</name>
    <name type="common">Chinese azalea</name>
    <name type="synonym">Azalea mollis</name>
    <dbReference type="NCBI Taxonomy" id="49168"/>
    <lineage>
        <taxon>Eukaryota</taxon>
        <taxon>Viridiplantae</taxon>
        <taxon>Streptophyta</taxon>
        <taxon>Embryophyta</taxon>
        <taxon>Tracheophyta</taxon>
        <taxon>Spermatophyta</taxon>
        <taxon>Magnoliopsida</taxon>
        <taxon>eudicotyledons</taxon>
        <taxon>Gunneridae</taxon>
        <taxon>Pentapetalae</taxon>
        <taxon>asterids</taxon>
        <taxon>Ericales</taxon>
        <taxon>Ericaceae</taxon>
        <taxon>Ericoideae</taxon>
        <taxon>Rhodoreae</taxon>
        <taxon>Rhododendron</taxon>
    </lineage>
</organism>
<sequence>MAGQIELNELKKTMEEMSQKMDKMLTLVRGMVNLFTSVIPNTNDDVGDPGADKLCSKVKLSKMFKDLVEIHDARAHSKEILDPCRKPVPTCILSREKYIRSIPKAKGFVPLIANGYTVAKQVKLLLDAPQAPP</sequence>
<reference evidence="1" key="1">
    <citation type="submission" date="2022-02" db="EMBL/GenBank/DDBJ databases">
        <title>Plant Genome Project.</title>
        <authorList>
            <person name="Zhang R.-G."/>
        </authorList>
    </citation>
    <scope>NUCLEOTIDE SEQUENCE</scope>
    <source>
        <strain evidence="1">AT1</strain>
    </source>
</reference>
<proteinExistence type="predicted"/>
<keyword evidence="2" id="KW-1185">Reference proteome</keyword>
<comment type="caution">
    <text evidence="1">The sequence shown here is derived from an EMBL/GenBank/DDBJ whole genome shotgun (WGS) entry which is preliminary data.</text>
</comment>
<gene>
    <name evidence="1" type="ORF">RHMOL_Rhmol01G0157900</name>
</gene>
<evidence type="ECO:0000313" key="1">
    <source>
        <dbReference type="EMBL" id="KAI8571919.1"/>
    </source>
</evidence>
<dbReference type="Proteomes" id="UP001062846">
    <property type="component" value="Chromosome 1"/>
</dbReference>